<dbReference type="Proteomes" id="UP000606786">
    <property type="component" value="Unassembled WGS sequence"/>
</dbReference>
<dbReference type="InterPro" id="IPR036513">
    <property type="entry name" value="STAS_dom_sf"/>
</dbReference>
<dbReference type="PANTHER" id="PTHR11814">
    <property type="entry name" value="SULFATE TRANSPORTER"/>
    <property type="match status" value="1"/>
</dbReference>
<evidence type="ECO:0000256" key="1">
    <source>
        <dbReference type="ARBA" id="ARBA00004141"/>
    </source>
</evidence>
<feature type="transmembrane region" description="Helical" evidence="5">
    <location>
        <begin position="125"/>
        <end position="146"/>
    </location>
</feature>
<feature type="transmembrane region" description="Helical" evidence="5">
    <location>
        <begin position="381"/>
        <end position="399"/>
    </location>
</feature>
<keyword evidence="3 5" id="KW-1133">Transmembrane helix</keyword>
<dbReference type="InterPro" id="IPR001902">
    <property type="entry name" value="SLC26A/SulP_fam"/>
</dbReference>
<dbReference type="AlphaFoldDB" id="A0A811V5V8"/>
<evidence type="ECO:0000256" key="3">
    <source>
        <dbReference type="ARBA" id="ARBA00022989"/>
    </source>
</evidence>
<evidence type="ECO:0000313" key="7">
    <source>
        <dbReference type="EMBL" id="CAD7005805.1"/>
    </source>
</evidence>
<evidence type="ECO:0000256" key="2">
    <source>
        <dbReference type="ARBA" id="ARBA00022692"/>
    </source>
</evidence>
<sequence>MKPVDVAYRLLPGIKWLHGYTAQDAVADLIAGITVGLTVLPQGLAYATLAGLEPQYGLYSAFVGGIVYAFLGSCRQVTIGPTALLALMTSRHTSFGLNSGPAYAILLCLISGFVELLMAVLRLGALVDLISLPVTVGFTSATAVIIGTSQLKGLLGIRGGGGGSGFMKTMESVFTNLDKIRYGDFTLGITAITILLLLRKLKDVKIPGRRILSGTLWVVATGRNALIVLITSVLAYNTCETQESCPFVLTGKVKSGFPDVEVPKFHTTIQAANGTAIDQDYLDMVSEDSLCCGEFIKFLFSTFYQFKELGPSMIILPIIAVLGNVAISKAFSSAGISPTRELVALSLCNVVGSFFSSMPVTGSFSRSAVNHASGVRTPIGGFYTSALVLLALGLLAPYFQYIPKAALSAVIISAVIFMIEFEVSAKEKNEMNLEILKLLFLIHPSFPFKVIKPLWRCSRRELLPGAITFVISLAIGVELGLLLGVGVDVAYLVYRAARPALTVSKLRTTNGTDYILMRPIHSSLYFPAIEWVRTGISKAVAMHGTAPVVLDCSNMHELDFTAARGMGALNKELASSFVPFFLLKASKEICVILKESTNCDFLTIESPDDLEYILDNTASIDDHRLQVTIPLINAQNKVNGGDAMTLDGSGGGGGGHL</sequence>
<feature type="domain" description="SLC26A/SulP transporter" evidence="6">
    <location>
        <begin position="302"/>
        <end position="422"/>
    </location>
</feature>
<feature type="transmembrane region" description="Helical" evidence="5">
    <location>
        <begin position="342"/>
        <end position="360"/>
    </location>
</feature>
<organism evidence="7 8">
    <name type="scientific">Ceratitis capitata</name>
    <name type="common">Mediterranean fruit fly</name>
    <name type="synonym">Tephritis capitata</name>
    <dbReference type="NCBI Taxonomy" id="7213"/>
    <lineage>
        <taxon>Eukaryota</taxon>
        <taxon>Metazoa</taxon>
        <taxon>Ecdysozoa</taxon>
        <taxon>Arthropoda</taxon>
        <taxon>Hexapoda</taxon>
        <taxon>Insecta</taxon>
        <taxon>Pterygota</taxon>
        <taxon>Neoptera</taxon>
        <taxon>Endopterygota</taxon>
        <taxon>Diptera</taxon>
        <taxon>Brachycera</taxon>
        <taxon>Muscomorpha</taxon>
        <taxon>Tephritoidea</taxon>
        <taxon>Tephritidae</taxon>
        <taxon>Ceratitis</taxon>
        <taxon>Ceratitis</taxon>
    </lineage>
</organism>
<feature type="transmembrane region" description="Helical" evidence="5">
    <location>
        <begin position="100"/>
        <end position="118"/>
    </location>
</feature>
<evidence type="ECO:0000313" key="8">
    <source>
        <dbReference type="Proteomes" id="UP000606786"/>
    </source>
</evidence>
<dbReference type="Pfam" id="PF00916">
    <property type="entry name" value="Sulfate_transp"/>
    <property type="match status" value="2"/>
</dbReference>
<dbReference type="OrthoDB" id="288203at2759"/>
<protein>
    <submittedName>
        <fullName evidence="7">(Mediterranean fruit fly) hypothetical protein</fullName>
    </submittedName>
</protein>
<keyword evidence="4 5" id="KW-0472">Membrane</keyword>
<gene>
    <name evidence="7" type="ORF">CCAP1982_LOCUS14153</name>
</gene>
<dbReference type="InterPro" id="IPR011547">
    <property type="entry name" value="SLC26A/SulP_dom"/>
</dbReference>
<feature type="domain" description="SLC26A/SulP transporter" evidence="6">
    <location>
        <begin position="27"/>
        <end position="267"/>
    </location>
</feature>
<accession>A0A811V5V8</accession>
<feature type="transmembrane region" description="Helical" evidence="5">
    <location>
        <begin position="467"/>
        <end position="494"/>
    </location>
</feature>
<dbReference type="Gene3D" id="3.30.750.24">
    <property type="entry name" value="STAS domain"/>
    <property type="match status" value="1"/>
</dbReference>
<dbReference type="EMBL" id="CAJHJT010000034">
    <property type="protein sequence ID" value="CAD7005805.1"/>
    <property type="molecule type" value="Genomic_DNA"/>
</dbReference>
<feature type="transmembrane region" description="Helical" evidence="5">
    <location>
        <begin position="314"/>
        <end position="336"/>
    </location>
</feature>
<keyword evidence="8" id="KW-1185">Reference proteome</keyword>
<comment type="caution">
    <text evidence="7">The sequence shown here is derived from an EMBL/GenBank/DDBJ whole genome shotgun (WGS) entry which is preliminary data.</text>
</comment>
<evidence type="ECO:0000259" key="6">
    <source>
        <dbReference type="Pfam" id="PF00916"/>
    </source>
</evidence>
<reference evidence="7" key="1">
    <citation type="submission" date="2020-11" db="EMBL/GenBank/DDBJ databases">
        <authorList>
            <person name="Whitehead M."/>
        </authorList>
    </citation>
    <scope>NUCLEOTIDE SEQUENCE</scope>
    <source>
        <strain evidence="7">EGII</strain>
    </source>
</reference>
<feature type="transmembrane region" description="Helical" evidence="5">
    <location>
        <begin position="180"/>
        <end position="198"/>
    </location>
</feature>
<proteinExistence type="predicted"/>
<dbReference type="GO" id="GO:0055085">
    <property type="term" value="P:transmembrane transport"/>
    <property type="evidence" value="ECO:0007669"/>
    <property type="project" value="InterPro"/>
</dbReference>
<keyword evidence="2 5" id="KW-0812">Transmembrane</keyword>
<feature type="transmembrane region" description="Helical" evidence="5">
    <location>
        <begin position="405"/>
        <end position="423"/>
    </location>
</feature>
<feature type="transmembrane region" description="Helical" evidence="5">
    <location>
        <begin position="29"/>
        <end position="49"/>
    </location>
</feature>
<dbReference type="GO" id="GO:0016020">
    <property type="term" value="C:membrane"/>
    <property type="evidence" value="ECO:0007669"/>
    <property type="project" value="UniProtKB-SubCell"/>
</dbReference>
<comment type="subcellular location">
    <subcellularLocation>
        <location evidence="1">Membrane</location>
        <topology evidence="1">Multi-pass membrane protein</topology>
    </subcellularLocation>
</comment>
<name>A0A811V5V8_CERCA</name>
<feature type="transmembrane region" description="Helical" evidence="5">
    <location>
        <begin position="56"/>
        <end position="80"/>
    </location>
</feature>
<evidence type="ECO:0000256" key="5">
    <source>
        <dbReference type="SAM" id="Phobius"/>
    </source>
</evidence>
<evidence type="ECO:0000256" key="4">
    <source>
        <dbReference type="ARBA" id="ARBA00023136"/>
    </source>
</evidence>